<protein>
    <submittedName>
        <fullName evidence="3">Curved DNA-binding protein CbpA</fullName>
    </submittedName>
</protein>
<accession>A0A841RFW2</accession>
<dbReference type="SMART" id="SM00271">
    <property type="entry name" value="DnaJ"/>
    <property type="match status" value="1"/>
</dbReference>
<dbReference type="PANTHER" id="PTHR44145:SF3">
    <property type="entry name" value="DNAJ HOMOLOG SUBFAMILY A MEMBER 3, MITOCHONDRIAL"/>
    <property type="match status" value="1"/>
</dbReference>
<evidence type="ECO:0000259" key="2">
    <source>
        <dbReference type="PROSITE" id="PS50076"/>
    </source>
</evidence>
<sequence length="268" mass="31158">MSRLKNYYEILNVDRTSSQEQIKAAFRKLAQIHHPDKNSGSSRSGLIFRSIHEAYSILSREEKRKQYDNYLENSRIQPVQSGPASGATDDESAVETLCSRLNFIFWEIEDIFTPGKNKADLDIRKYSGASIRRWLLTILIFIDRWVLTPAGYGDYFFQARLIDNRQSYETLTKSFNPFHHNPYMSFNGYFYKIRLRLDKFINGIRLSDLQEKLPGSELTLMDCIYESLNMSYHYLGAIHMILSGKSETVPHFTHKPGFSDRESPILLS</sequence>
<dbReference type="PANTHER" id="PTHR44145">
    <property type="entry name" value="DNAJ HOMOLOG SUBFAMILY A MEMBER 3, MITOCHONDRIAL"/>
    <property type="match status" value="1"/>
</dbReference>
<name>A0A841RFW2_9SPIO</name>
<dbReference type="PRINTS" id="PR00625">
    <property type="entry name" value="JDOMAIN"/>
</dbReference>
<gene>
    <name evidence="3" type="ORF">HNR50_003571</name>
</gene>
<evidence type="ECO:0000256" key="1">
    <source>
        <dbReference type="ARBA" id="ARBA00023186"/>
    </source>
</evidence>
<dbReference type="InterPro" id="IPR051938">
    <property type="entry name" value="Apopto_cytoskel_mod"/>
</dbReference>
<dbReference type="GO" id="GO:0003677">
    <property type="term" value="F:DNA binding"/>
    <property type="evidence" value="ECO:0007669"/>
    <property type="project" value="UniProtKB-KW"/>
</dbReference>
<evidence type="ECO:0000313" key="3">
    <source>
        <dbReference type="EMBL" id="MBB6481890.1"/>
    </source>
</evidence>
<dbReference type="EMBL" id="JACHGJ010000008">
    <property type="protein sequence ID" value="MBB6481890.1"/>
    <property type="molecule type" value="Genomic_DNA"/>
</dbReference>
<dbReference type="CDD" id="cd06257">
    <property type="entry name" value="DnaJ"/>
    <property type="match status" value="1"/>
</dbReference>
<dbReference type="SUPFAM" id="SSF46565">
    <property type="entry name" value="Chaperone J-domain"/>
    <property type="match status" value="1"/>
</dbReference>
<dbReference type="InterPro" id="IPR001623">
    <property type="entry name" value="DnaJ_domain"/>
</dbReference>
<dbReference type="PROSITE" id="PS50076">
    <property type="entry name" value="DNAJ_2"/>
    <property type="match status" value="1"/>
</dbReference>
<dbReference type="Gene3D" id="1.10.287.110">
    <property type="entry name" value="DnaJ domain"/>
    <property type="match status" value="1"/>
</dbReference>
<dbReference type="InterPro" id="IPR036869">
    <property type="entry name" value="J_dom_sf"/>
</dbReference>
<reference evidence="3 4" key="1">
    <citation type="submission" date="2020-08" db="EMBL/GenBank/DDBJ databases">
        <title>Genomic Encyclopedia of Type Strains, Phase IV (KMG-IV): sequencing the most valuable type-strain genomes for metagenomic binning, comparative biology and taxonomic classification.</title>
        <authorList>
            <person name="Goeker M."/>
        </authorList>
    </citation>
    <scope>NUCLEOTIDE SEQUENCE [LARGE SCALE GENOMIC DNA]</scope>
    <source>
        <strain evidence="3 4">DSM 2461</strain>
    </source>
</reference>
<comment type="caution">
    <text evidence="3">The sequence shown here is derived from an EMBL/GenBank/DDBJ whole genome shotgun (WGS) entry which is preliminary data.</text>
</comment>
<keyword evidence="4" id="KW-1185">Reference proteome</keyword>
<keyword evidence="3" id="KW-0238">DNA-binding</keyword>
<proteinExistence type="predicted"/>
<dbReference type="Pfam" id="PF00226">
    <property type="entry name" value="DnaJ"/>
    <property type="match status" value="1"/>
</dbReference>
<organism evidence="3 4">
    <name type="scientific">Spirochaeta isovalerica</name>
    <dbReference type="NCBI Taxonomy" id="150"/>
    <lineage>
        <taxon>Bacteria</taxon>
        <taxon>Pseudomonadati</taxon>
        <taxon>Spirochaetota</taxon>
        <taxon>Spirochaetia</taxon>
        <taxon>Spirochaetales</taxon>
        <taxon>Spirochaetaceae</taxon>
        <taxon>Spirochaeta</taxon>
    </lineage>
</organism>
<keyword evidence="1" id="KW-0143">Chaperone</keyword>
<dbReference type="Proteomes" id="UP000587760">
    <property type="component" value="Unassembled WGS sequence"/>
</dbReference>
<evidence type="ECO:0000313" key="4">
    <source>
        <dbReference type="Proteomes" id="UP000587760"/>
    </source>
</evidence>
<dbReference type="RefSeq" id="WP_184748125.1">
    <property type="nucleotide sequence ID" value="NZ_JACHGJ010000008.1"/>
</dbReference>
<dbReference type="AlphaFoldDB" id="A0A841RFW2"/>
<feature type="domain" description="J" evidence="2">
    <location>
        <begin position="6"/>
        <end position="71"/>
    </location>
</feature>